<dbReference type="AlphaFoldDB" id="A0A9D2AG34"/>
<comment type="caution">
    <text evidence="2">The sequence shown here is derived from an EMBL/GenBank/DDBJ whole genome shotgun (WGS) entry which is preliminary data.</text>
</comment>
<dbReference type="GO" id="GO:0016747">
    <property type="term" value="F:acyltransferase activity, transferring groups other than amino-acyl groups"/>
    <property type="evidence" value="ECO:0007669"/>
    <property type="project" value="InterPro"/>
</dbReference>
<evidence type="ECO:0000313" key="3">
    <source>
        <dbReference type="Proteomes" id="UP000824204"/>
    </source>
</evidence>
<dbReference type="PANTHER" id="PTHR41373">
    <property type="entry name" value="DUF2156 DOMAIN-CONTAINING PROTEIN"/>
    <property type="match status" value="1"/>
</dbReference>
<sequence length="472" mass="54046">MQLKKLERDDLASLMKYFKNQNTHICNYTAGSLFMWGKYNSTHYAEEEGCLVLCDRYVGNRYFYWPLSAEGDAAAEERVALKIEQFCRENYVRLHFTAVPRDRLASLVLRYGADVHVSNIRRWRDYLYNASDFINYPGGKYSGQRNHVNKFKKNYPDYEFSVYTPADYAQVQSFLQEVAAVQLGKAEMLAAEEMNGVFDLLPRMQEFGMQAGILRAGGKIVAFSAGEVCGDTLYVHVEKALRGVQGAYPAIAQMFAQTFARGVTYINREDDSGDAGLRKSKMQYSPVQLVDKYNLAIHRSFDALSAYPEIPTPRLVLRAIADEDAEEFARLASDDVLNRYWGYDWRENAKEENPPASWFLEDVRKDFKQKNELPLGVYFEGKLVGEVVLHNFGYQAEAEIGMRILPEWQGKGFAREALISLMDYGFIKLNLEKIEAKCFRENTASAYTLRAAGMRPCGEDEKYFYFCKTAAM</sequence>
<proteinExistence type="predicted"/>
<dbReference type="InterPro" id="IPR016732">
    <property type="entry name" value="UCP018688"/>
</dbReference>
<reference evidence="2" key="1">
    <citation type="journal article" date="2021" name="PeerJ">
        <title>Extensive microbial diversity within the chicken gut microbiome revealed by metagenomics and culture.</title>
        <authorList>
            <person name="Gilroy R."/>
            <person name="Ravi A."/>
            <person name="Getino M."/>
            <person name="Pursley I."/>
            <person name="Horton D.L."/>
            <person name="Alikhan N.F."/>
            <person name="Baker D."/>
            <person name="Gharbi K."/>
            <person name="Hall N."/>
            <person name="Watson M."/>
            <person name="Adriaenssens E.M."/>
            <person name="Foster-Nyarko E."/>
            <person name="Jarju S."/>
            <person name="Secka A."/>
            <person name="Antonio M."/>
            <person name="Oren A."/>
            <person name="Chaudhuri R.R."/>
            <person name="La Ragione R."/>
            <person name="Hildebrand F."/>
            <person name="Pallen M.J."/>
        </authorList>
    </citation>
    <scope>NUCLEOTIDE SEQUENCE</scope>
    <source>
        <strain evidence="2">811</strain>
    </source>
</reference>
<dbReference type="Gene3D" id="3.40.630.30">
    <property type="match status" value="2"/>
</dbReference>
<organism evidence="2 3">
    <name type="scientific">Candidatus Borkfalkia faecipullorum</name>
    <dbReference type="NCBI Taxonomy" id="2838510"/>
    <lineage>
        <taxon>Bacteria</taxon>
        <taxon>Bacillati</taxon>
        <taxon>Bacillota</taxon>
        <taxon>Clostridia</taxon>
        <taxon>Christensenellales</taxon>
        <taxon>Christensenellaceae</taxon>
        <taxon>Candidatus Borkfalkia</taxon>
    </lineage>
</organism>
<dbReference type="Pfam" id="PF13302">
    <property type="entry name" value="Acetyltransf_3"/>
    <property type="match status" value="1"/>
</dbReference>
<evidence type="ECO:0000259" key="1">
    <source>
        <dbReference type="PROSITE" id="PS51186"/>
    </source>
</evidence>
<dbReference type="PROSITE" id="PS51186">
    <property type="entry name" value="GNAT"/>
    <property type="match status" value="1"/>
</dbReference>
<protein>
    <submittedName>
        <fullName evidence="2">GNAT family N-acetyltransferase</fullName>
    </submittedName>
</protein>
<dbReference type="Pfam" id="PF09924">
    <property type="entry name" value="LPG_synthase_C"/>
    <property type="match status" value="1"/>
</dbReference>
<gene>
    <name evidence="2" type="ORF">H9741_04025</name>
</gene>
<feature type="domain" description="N-acetyltransferase" evidence="1">
    <location>
        <begin position="315"/>
        <end position="472"/>
    </location>
</feature>
<reference evidence="2" key="2">
    <citation type="submission" date="2021-04" db="EMBL/GenBank/DDBJ databases">
        <authorList>
            <person name="Gilroy R."/>
        </authorList>
    </citation>
    <scope>NUCLEOTIDE SEQUENCE</scope>
    <source>
        <strain evidence="2">811</strain>
    </source>
</reference>
<accession>A0A9D2AG34</accession>
<dbReference type="Proteomes" id="UP000824204">
    <property type="component" value="Unassembled WGS sequence"/>
</dbReference>
<dbReference type="InterPro" id="IPR000182">
    <property type="entry name" value="GNAT_dom"/>
</dbReference>
<dbReference type="InterPro" id="IPR016181">
    <property type="entry name" value="Acyl_CoA_acyltransferase"/>
</dbReference>
<dbReference type="EMBL" id="DXFX01000053">
    <property type="protein sequence ID" value="HIX07615.1"/>
    <property type="molecule type" value="Genomic_DNA"/>
</dbReference>
<name>A0A9D2AG34_9FIRM</name>
<evidence type="ECO:0000313" key="2">
    <source>
        <dbReference type="EMBL" id="HIX07615.1"/>
    </source>
</evidence>
<dbReference type="PANTHER" id="PTHR41373:SF1">
    <property type="entry name" value="PHOSPHATIDYLGLYCEROL LYSYLTRANSFERASE C-TERMINAL DOMAIN-CONTAINING PROTEIN"/>
    <property type="match status" value="1"/>
</dbReference>
<dbReference type="InterPro" id="IPR024320">
    <property type="entry name" value="LPG_synthase_C"/>
</dbReference>
<dbReference type="SUPFAM" id="SSF55729">
    <property type="entry name" value="Acyl-CoA N-acyltransferases (Nat)"/>
    <property type="match status" value="3"/>
</dbReference>